<dbReference type="GO" id="GO:0043565">
    <property type="term" value="F:sequence-specific DNA binding"/>
    <property type="evidence" value="ECO:0007669"/>
    <property type="project" value="InterPro"/>
</dbReference>
<dbReference type="Pfam" id="PF22200">
    <property type="entry name" value="ExsA_N"/>
    <property type="match status" value="1"/>
</dbReference>
<sequence>MTNTRNCSVMIKESPAVLSWDEEIYLMHHRHHQEINPTHTIVHMNMISIVINGEKEIVEGNCQMVVPAGSGFFMKKGAYGIAEKVDDRTGAYEEITILFSEAWLRAQAGSIFACTSVVPPDELAQPTAGVALLPADDLMSALTLQLKACITGNADPERKRFLLPAKITELFQILISAPEGHHLERQLRSLDSYISPDLMVLMQNNYKENISLEQYASLANCSLSTFKRKFQQTFKMNPGKWIMQRRLETAYELLQGSEKNITEIAYEVGFETPSHFIASFKQKYRNTPKQVQQRF</sequence>
<dbReference type="SUPFAM" id="SSF46689">
    <property type="entry name" value="Homeodomain-like"/>
    <property type="match status" value="2"/>
</dbReference>
<evidence type="ECO:0000256" key="3">
    <source>
        <dbReference type="ARBA" id="ARBA00023163"/>
    </source>
</evidence>
<dbReference type="PRINTS" id="PR00032">
    <property type="entry name" value="HTHARAC"/>
</dbReference>
<evidence type="ECO:0000256" key="1">
    <source>
        <dbReference type="ARBA" id="ARBA00023015"/>
    </source>
</evidence>
<dbReference type="SMART" id="SM00342">
    <property type="entry name" value="HTH_ARAC"/>
    <property type="match status" value="1"/>
</dbReference>
<dbReference type="EMBL" id="CP059732">
    <property type="protein sequence ID" value="QMW04947.1"/>
    <property type="molecule type" value="Genomic_DNA"/>
</dbReference>
<keyword evidence="1" id="KW-0805">Transcription regulation</keyword>
<evidence type="ECO:0000313" key="5">
    <source>
        <dbReference type="EMBL" id="QMW04947.1"/>
    </source>
</evidence>
<evidence type="ECO:0000313" key="6">
    <source>
        <dbReference type="Proteomes" id="UP000515369"/>
    </source>
</evidence>
<dbReference type="GO" id="GO:0003700">
    <property type="term" value="F:DNA-binding transcription factor activity"/>
    <property type="evidence" value="ECO:0007669"/>
    <property type="project" value="InterPro"/>
</dbReference>
<feature type="domain" description="HTH araC/xylS-type" evidence="4">
    <location>
        <begin position="196"/>
        <end position="294"/>
    </location>
</feature>
<proteinExistence type="predicted"/>
<reference evidence="5 6" key="1">
    <citation type="submission" date="2020-07" db="EMBL/GenBank/DDBJ databases">
        <title>Spirosoma foliorum sp. nov., isolated from the leaves on the Nejang mountain Korea, Republic of.</title>
        <authorList>
            <person name="Ho H."/>
            <person name="Lee Y.-J."/>
            <person name="Nurcahyanto D.-A."/>
            <person name="Kim S.-G."/>
        </authorList>
    </citation>
    <scope>NUCLEOTIDE SEQUENCE [LARGE SCALE GENOMIC DNA]</scope>
    <source>
        <strain evidence="5 6">PL0136</strain>
    </source>
</reference>
<gene>
    <name evidence="5" type="ORF">H3H32_08630</name>
</gene>
<name>A0A7G5H1F5_9BACT</name>
<dbReference type="PROSITE" id="PS01124">
    <property type="entry name" value="HTH_ARAC_FAMILY_2"/>
    <property type="match status" value="1"/>
</dbReference>
<dbReference type="PANTHER" id="PTHR43280:SF2">
    <property type="entry name" value="HTH-TYPE TRANSCRIPTIONAL REGULATOR EXSA"/>
    <property type="match status" value="1"/>
</dbReference>
<dbReference type="AlphaFoldDB" id="A0A7G5H1F5"/>
<dbReference type="Pfam" id="PF12833">
    <property type="entry name" value="HTH_18"/>
    <property type="match status" value="1"/>
</dbReference>
<dbReference type="Proteomes" id="UP000515369">
    <property type="component" value="Chromosome"/>
</dbReference>
<accession>A0A7G5H1F5</accession>
<keyword evidence="6" id="KW-1185">Reference proteome</keyword>
<dbReference type="PANTHER" id="PTHR43280">
    <property type="entry name" value="ARAC-FAMILY TRANSCRIPTIONAL REGULATOR"/>
    <property type="match status" value="1"/>
</dbReference>
<dbReference type="RefSeq" id="WP_182462297.1">
    <property type="nucleotide sequence ID" value="NZ_CP059732.1"/>
</dbReference>
<protein>
    <submittedName>
        <fullName evidence="5">Helix-turn-helix transcriptional regulator</fullName>
    </submittedName>
</protein>
<dbReference type="InterPro" id="IPR009057">
    <property type="entry name" value="Homeodomain-like_sf"/>
</dbReference>
<dbReference type="InterPro" id="IPR018060">
    <property type="entry name" value="HTH_AraC"/>
</dbReference>
<dbReference type="Gene3D" id="1.10.10.60">
    <property type="entry name" value="Homeodomain-like"/>
    <property type="match status" value="1"/>
</dbReference>
<dbReference type="InterPro" id="IPR020449">
    <property type="entry name" value="Tscrpt_reg_AraC-type_HTH"/>
</dbReference>
<evidence type="ECO:0000259" key="4">
    <source>
        <dbReference type="PROSITE" id="PS01124"/>
    </source>
</evidence>
<dbReference type="InterPro" id="IPR054015">
    <property type="entry name" value="ExsA-like_N"/>
</dbReference>
<dbReference type="KEGG" id="sfol:H3H32_08630"/>
<keyword evidence="2" id="KW-0238">DNA-binding</keyword>
<organism evidence="5 6">
    <name type="scientific">Spirosoma foliorum</name>
    <dbReference type="NCBI Taxonomy" id="2710596"/>
    <lineage>
        <taxon>Bacteria</taxon>
        <taxon>Pseudomonadati</taxon>
        <taxon>Bacteroidota</taxon>
        <taxon>Cytophagia</taxon>
        <taxon>Cytophagales</taxon>
        <taxon>Cytophagaceae</taxon>
        <taxon>Spirosoma</taxon>
    </lineage>
</organism>
<keyword evidence="3" id="KW-0804">Transcription</keyword>
<evidence type="ECO:0000256" key="2">
    <source>
        <dbReference type="ARBA" id="ARBA00023125"/>
    </source>
</evidence>